<feature type="domain" description="Fungal-type protein kinase" evidence="2">
    <location>
        <begin position="197"/>
        <end position="286"/>
    </location>
</feature>
<dbReference type="InterPro" id="IPR011009">
    <property type="entry name" value="Kinase-like_dom_sf"/>
</dbReference>
<evidence type="ECO:0000259" key="2">
    <source>
        <dbReference type="Pfam" id="PF17667"/>
    </source>
</evidence>
<feature type="region of interest" description="Disordered" evidence="1">
    <location>
        <begin position="809"/>
        <end position="842"/>
    </location>
</feature>
<comment type="caution">
    <text evidence="3">The sequence shown here is derived from an EMBL/GenBank/DDBJ whole genome shotgun (WGS) entry which is preliminary data.</text>
</comment>
<dbReference type="Pfam" id="PF17667">
    <property type="entry name" value="Pkinase_fungal"/>
    <property type="match status" value="2"/>
</dbReference>
<feature type="compositionally biased region" description="Pro residues" evidence="1">
    <location>
        <begin position="17"/>
        <end position="36"/>
    </location>
</feature>
<name>A0AAD7JEH3_9AGAR</name>
<feature type="region of interest" description="Disordered" evidence="1">
    <location>
        <begin position="1"/>
        <end position="63"/>
    </location>
</feature>
<proteinExistence type="predicted"/>
<feature type="compositionally biased region" description="Polar residues" evidence="1">
    <location>
        <begin position="50"/>
        <end position="59"/>
    </location>
</feature>
<dbReference type="AlphaFoldDB" id="A0AAD7JEH3"/>
<dbReference type="Gene3D" id="1.10.510.10">
    <property type="entry name" value="Transferase(Phosphotransferase) domain 1"/>
    <property type="match status" value="1"/>
</dbReference>
<feature type="domain" description="Fungal-type protein kinase" evidence="2">
    <location>
        <begin position="349"/>
        <end position="662"/>
    </location>
</feature>
<organism evidence="3 4">
    <name type="scientific">Mycena maculata</name>
    <dbReference type="NCBI Taxonomy" id="230809"/>
    <lineage>
        <taxon>Eukaryota</taxon>
        <taxon>Fungi</taxon>
        <taxon>Dikarya</taxon>
        <taxon>Basidiomycota</taxon>
        <taxon>Agaricomycotina</taxon>
        <taxon>Agaricomycetes</taxon>
        <taxon>Agaricomycetidae</taxon>
        <taxon>Agaricales</taxon>
        <taxon>Marasmiineae</taxon>
        <taxon>Mycenaceae</taxon>
        <taxon>Mycena</taxon>
    </lineage>
</organism>
<evidence type="ECO:0000256" key="1">
    <source>
        <dbReference type="SAM" id="MobiDB-lite"/>
    </source>
</evidence>
<feature type="compositionally biased region" description="Basic and acidic residues" evidence="1">
    <location>
        <begin position="811"/>
        <end position="825"/>
    </location>
</feature>
<dbReference type="InterPro" id="IPR040976">
    <property type="entry name" value="Pkinase_fungal"/>
</dbReference>
<dbReference type="PANTHER" id="PTHR38248:SF2">
    <property type="entry name" value="FUNK1 11"/>
    <property type="match status" value="1"/>
</dbReference>
<dbReference type="PANTHER" id="PTHR38248">
    <property type="entry name" value="FUNK1 6"/>
    <property type="match status" value="1"/>
</dbReference>
<accession>A0AAD7JEH3</accession>
<gene>
    <name evidence="3" type="ORF">DFH07DRAFT_1020177</name>
</gene>
<dbReference type="EMBL" id="JARJLG010000044">
    <property type="protein sequence ID" value="KAJ7761966.1"/>
    <property type="molecule type" value="Genomic_DNA"/>
</dbReference>
<dbReference type="SUPFAM" id="SSF56112">
    <property type="entry name" value="Protein kinase-like (PK-like)"/>
    <property type="match status" value="1"/>
</dbReference>
<keyword evidence="4" id="KW-1185">Reference proteome</keyword>
<sequence>MTGPVPAAPPASEILPSTPPSPPPKAAQSVPTPPWTDIPRGSKRGRETRGNTPRPSKPTSETDFHNRLLREAREILADTNPHVLQVPFQDFMATRMPYVDPAVLTKIMGGLVGLDNGGTTTGMIHGYTTTTPGKHPGHETAAFGALCRLISAVVDLAMKHDEAEPWVAHYFKQTPVDTERINTSCPASYLHLIEATADKIGWHQIIFTSEFKKSKKDALENWVQLLWGCNHVLRNDPRRRFTLGLTAEDDEARFWFFSRSCVVVSEPIHYLSDPEFLVHTILSLVLHPAPRPQLLAASDPSHNDDEVISTQIGHSGVPSNDDNNGVEEIMDAHATQPEVAIPKGCPTLEHLGFDKAMTRVLIGGTVQYRISMEETVYELEKVLCDFKVDELIGRATRVWLVHKQGLPDEKFVMKDVWLEKGSPSESSILQDIHNKVKALDRPDLMTMFANAIIGQTVQGVSCHQDYRHLPLLETGSSEGTPLPTTSGSIIVLPPDIPLPRRFVDRDQYRLIFPGVLVPLHQIRDVNLQIQVLRDLPLALGLLHSVGFVHRDLSNTNAMYDPVAKRGVVTDLEYAVAYGQPNEGDVKTGTPFFWSVEVEQNGSYLYLQDPIETELEHHLEPLNPITAVPEPSLEENGNSYPEFVFFHSILHDLESVWWIALWSFFFFVPLVEAPSTPAITSGRQALFQATFPTEERVGTRRAFFDLVRERYNKAINQCISLPRSLKAAITRSLLERMPWIIRSHHRDAQRVLKQAEDKIPKDHPAFSAALTAVQTSMDKFASDLADVFSIAGSEVVRAITWVPQDVIALSHGPDEIKDEKPRRDVIGEEEEDTDERKKKKQKT</sequence>
<evidence type="ECO:0000313" key="4">
    <source>
        <dbReference type="Proteomes" id="UP001215280"/>
    </source>
</evidence>
<reference evidence="3" key="1">
    <citation type="submission" date="2023-03" db="EMBL/GenBank/DDBJ databases">
        <title>Massive genome expansion in bonnet fungi (Mycena s.s.) driven by repeated elements and novel gene families across ecological guilds.</title>
        <authorList>
            <consortium name="Lawrence Berkeley National Laboratory"/>
            <person name="Harder C.B."/>
            <person name="Miyauchi S."/>
            <person name="Viragh M."/>
            <person name="Kuo A."/>
            <person name="Thoen E."/>
            <person name="Andreopoulos B."/>
            <person name="Lu D."/>
            <person name="Skrede I."/>
            <person name="Drula E."/>
            <person name="Henrissat B."/>
            <person name="Morin E."/>
            <person name="Kohler A."/>
            <person name="Barry K."/>
            <person name="LaButti K."/>
            <person name="Morin E."/>
            <person name="Salamov A."/>
            <person name="Lipzen A."/>
            <person name="Mereny Z."/>
            <person name="Hegedus B."/>
            <person name="Baldrian P."/>
            <person name="Stursova M."/>
            <person name="Weitz H."/>
            <person name="Taylor A."/>
            <person name="Grigoriev I.V."/>
            <person name="Nagy L.G."/>
            <person name="Martin F."/>
            <person name="Kauserud H."/>
        </authorList>
    </citation>
    <scope>NUCLEOTIDE SEQUENCE</scope>
    <source>
        <strain evidence="3">CBHHK188m</strain>
    </source>
</reference>
<evidence type="ECO:0000313" key="3">
    <source>
        <dbReference type="EMBL" id="KAJ7761966.1"/>
    </source>
</evidence>
<protein>
    <recommendedName>
        <fullName evidence="2">Fungal-type protein kinase domain-containing protein</fullName>
    </recommendedName>
</protein>
<dbReference type="Proteomes" id="UP001215280">
    <property type="component" value="Unassembled WGS sequence"/>
</dbReference>